<protein>
    <submittedName>
        <fullName evidence="2">Uncharacterized protein</fullName>
    </submittedName>
</protein>
<dbReference type="EMBL" id="MT142307">
    <property type="protein sequence ID" value="QJA77876.1"/>
    <property type="molecule type" value="Genomic_DNA"/>
</dbReference>
<proteinExistence type="predicted"/>
<reference evidence="2" key="1">
    <citation type="submission" date="2020-03" db="EMBL/GenBank/DDBJ databases">
        <title>The deep terrestrial virosphere.</title>
        <authorList>
            <person name="Holmfeldt K."/>
            <person name="Nilsson E."/>
            <person name="Simone D."/>
            <person name="Lopez-Fernandez M."/>
            <person name="Wu X."/>
            <person name="de Brujin I."/>
            <person name="Lundin D."/>
            <person name="Andersson A."/>
            <person name="Bertilsson S."/>
            <person name="Dopson M."/>
        </authorList>
    </citation>
    <scope>NUCLEOTIDE SEQUENCE</scope>
    <source>
        <strain evidence="2">MM415A01195</strain>
    </source>
</reference>
<accession>A0A6M3K819</accession>
<dbReference type="AlphaFoldDB" id="A0A6M3K819"/>
<evidence type="ECO:0000256" key="1">
    <source>
        <dbReference type="SAM" id="Coils"/>
    </source>
</evidence>
<evidence type="ECO:0000313" key="2">
    <source>
        <dbReference type="EMBL" id="QJA77876.1"/>
    </source>
</evidence>
<gene>
    <name evidence="2" type="ORF">MM415A01195_0013</name>
</gene>
<name>A0A6M3K819_9ZZZZ</name>
<keyword evidence="1" id="KW-0175">Coiled coil</keyword>
<organism evidence="2">
    <name type="scientific">viral metagenome</name>
    <dbReference type="NCBI Taxonomy" id="1070528"/>
    <lineage>
        <taxon>unclassified sequences</taxon>
        <taxon>metagenomes</taxon>
        <taxon>organismal metagenomes</taxon>
    </lineage>
</organism>
<feature type="coiled-coil region" evidence="1">
    <location>
        <begin position="224"/>
        <end position="251"/>
    </location>
</feature>
<sequence>MDQPPANIVDLYKAQGWNNEASIKADIAAGGWKSKVQAPTPGFSNTSTSGAGFTSTDPAQTIQAAIDALKKANEPAVASYQARIPEVQSAYTQARSQLQASQPSLEQKYQNLLDKIKGQQTADVAAQTNITAGELGKRGLTGSSTLAQQEIQNAISPLNVKYTGLTQETGLAQTDAMRELQNQIANLTPQEQADIFSINQAIGQLQSGAGQAGMTAGLNLYGTNLSAQQAAEQAKADAAQQEIENALAKQELNQPQFATASSGSGIYAIDPNTGKLISTIKGVQNQLGSDPLGLGIGT</sequence>